<gene>
    <name evidence="6" type="ORF">NCTC13028_02005</name>
</gene>
<dbReference type="InterPro" id="IPR052021">
    <property type="entry name" value="Type-I_RS_S_subunit"/>
</dbReference>
<feature type="coiled-coil region" evidence="4">
    <location>
        <begin position="363"/>
        <end position="390"/>
    </location>
</feature>
<dbReference type="EMBL" id="UAWC01000024">
    <property type="protein sequence ID" value="SQB35497.1"/>
    <property type="molecule type" value="Genomic_DNA"/>
</dbReference>
<dbReference type="SUPFAM" id="SSF116734">
    <property type="entry name" value="DNA methylase specificity domain"/>
    <property type="match status" value="2"/>
</dbReference>
<dbReference type="InterPro" id="IPR044946">
    <property type="entry name" value="Restrct_endonuc_typeI_TRD_sf"/>
</dbReference>
<dbReference type="GO" id="GO:0003677">
    <property type="term" value="F:DNA binding"/>
    <property type="evidence" value="ECO:0007669"/>
    <property type="project" value="UniProtKB-KW"/>
</dbReference>
<comment type="similarity">
    <text evidence="1">Belongs to the type-I restriction system S methylase family.</text>
</comment>
<evidence type="ECO:0000256" key="4">
    <source>
        <dbReference type="SAM" id="Coils"/>
    </source>
</evidence>
<evidence type="ECO:0000256" key="2">
    <source>
        <dbReference type="ARBA" id="ARBA00022747"/>
    </source>
</evidence>
<dbReference type="CDD" id="cd17286">
    <property type="entry name" value="RMtype1_S_Lla161ORF747P_TRD1-CR1_like"/>
    <property type="match status" value="1"/>
</dbReference>
<dbReference type="GO" id="GO:0009307">
    <property type="term" value="P:DNA restriction-modification system"/>
    <property type="evidence" value="ECO:0007669"/>
    <property type="project" value="UniProtKB-KW"/>
</dbReference>
<dbReference type="PANTHER" id="PTHR30408">
    <property type="entry name" value="TYPE-1 RESTRICTION ENZYME ECOKI SPECIFICITY PROTEIN"/>
    <property type="match status" value="1"/>
</dbReference>
<dbReference type="Gene3D" id="1.10.287.1120">
    <property type="entry name" value="Bipartite methylase S protein"/>
    <property type="match status" value="1"/>
</dbReference>
<proteinExistence type="inferred from homology"/>
<evidence type="ECO:0000256" key="3">
    <source>
        <dbReference type="ARBA" id="ARBA00023125"/>
    </source>
</evidence>
<sequence length="393" mass="45071">MKKDKLIPKRRFKEFKNNEAWEQRKVEDLGNIVTGSTPLTLDATNYGGDYLFVSPADIQENRYVENTITTLSEKGFKKGRILKEGSTLFVSIGSTIGKVAQIKGLATTNQQINSIEPTEKYNDDFVYSLMKNKAREIKLLAATQAVPIINKTLFSQVSITVPSNINEQERIGSFFKDLDNLITLHQRKLKKLKELKLAYLSEMFPEEGEKYPKRRFAGFTEPWEQHKLNLIADRFDNLRIPVTESNRILGTTPYYGANGILDYVDGFTHDGEYVLIAEDGANDLNDYPVHYVNGKVWVNNHAHVIQAKEGISDNRFLQYSFKTFNIEPYLVGGSRAKLNANIMMDLIINTPEIEEQIQIGKFFKDLDNLITLHQRKLEKLQNIKKAYLNEMFV</sequence>
<dbReference type="REBASE" id="422772">
    <property type="entry name" value="S.Cco13028I"/>
</dbReference>
<dbReference type="RefSeq" id="WP_111921667.1">
    <property type="nucleotide sequence ID" value="NZ_UAWC01000024.1"/>
</dbReference>
<evidence type="ECO:0000259" key="5">
    <source>
        <dbReference type="Pfam" id="PF01420"/>
    </source>
</evidence>
<dbReference type="Gene3D" id="3.90.220.20">
    <property type="entry name" value="DNA methylase specificity domains"/>
    <property type="match status" value="2"/>
</dbReference>
<evidence type="ECO:0000256" key="1">
    <source>
        <dbReference type="ARBA" id="ARBA00010923"/>
    </source>
</evidence>
<organism evidence="6 7">
    <name type="scientific">Clostridium cochlearium</name>
    <dbReference type="NCBI Taxonomy" id="1494"/>
    <lineage>
        <taxon>Bacteria</taxon>
        <taxon>Bacillati</taxon>
        <taxon>Bacillota</taxon>
        <taxon>Clostridia</taxon>
        <taxon>Eubacteriales</taxon>
        <taxon>Clostridiaceae</taxon>
        <taxon>Clostridium</taxon>
    </lineage>
</organism>
<name>A0A2X2W7R7_CLOCO</name>
<protein>
    <submittedName>
        <fullName evidence="6">Restriction modification system DNA specificity domain-containing protein</fullName>
    </submittedName>
</protein>
<dbReference type="PANTHER" id="PTHR30408:SF12">
    <property type="entry name" value="TYPE I RESTRICTION ENZYME MJAVIII SPECIFICITY SUBUNIT"/>
    <property type="match status" value="1"/>
</dbReference>
<dbReference type="Proteomes" id="UP000250223">
    <property type="component" value="Unassembled WGS sequence"/>
</dbReference>
<feature type="domain" description="Type I restriction modification DNA specificity" evidence="5">
    <location>
        <begin position="221"/>
        <end position="381"/>
    </location>
</feature>
<dbReference type="AlphaFoldDB" id="A0A2X2W7R7"/>
<keyword evidence="3" id="KW-0238">DNA-binding</keyword>
<reference evidence="6 7" key="1">
    <citation type="submission" date="2018-06" db="EMBL/GenBank/DDBJ databases">
        <authorList>
            <consortium name="Pathogen Informatics"/>
            <person name="Doyle S."/>
        </authorList>
    </citation>
    <scope>NUCLEOTIDE SEQUENCE [LARGE SCALE GENOMIC DNA]</scope>
    <source>
        <strain evidence="6 7">NCTC13028</strain>
    </source>
</reference>
<dbReference type="Pfam" id="PF01420">
    <property type="entry name" value="Methylase_S"/>
    <property type="match status" value="2"/>
</dbReference>
<evidence type="ECO:0000313" key="7">
    <source>
        <dbReference type="Proteomes" id="UP000250223"/>
    </source>
</evidence>
<feature type="domain" description="Type I restriction modification DNA specificity" evidence="5">
    <location>
        <begin position="18"/>
        <end position="193"/>
    </location>
</feature>
<accession>A0A2X2W7R7</accession>
<dbReference type="InterPro" id="IPR000055">
    <property type="entry name" value="Restrct_endonuc_typeI_TRD"/>
</dbReference>
<dbReference type="CDD" id="cd17262">
    <property type="entry name" value="RMtype1_S_Aco12261I-TRD2-CR2"/>
    <property type="match status" value="1"/>
</dbReference>
<keyword evidence="2" id="KW-0680">Restriction system</keyword>
<keyword evidence="4" id="KW-0175">Coiled coil</keyword>
<evidence type="ECO:0000313" key="6">
    <source>
        <dbReference type="EMBL" id="SQB35497.1"/>
    </source>
</evidence>